<dbReference type="Pfam" id="PF13091">
    <property type="entry name" value="PLDc_2"/>
    <property type="match status" value="2"/>
</dbReference>
<feature type="domain" description="PLD phosphodiesterase" evidence="2">
    <location>
        <begin position="230"/>
        <end position="257"/>
    </location>
</feature>
<accession>A0ABR6GLU6</accession>
<dbReference type="EC" id="2.7.8.-" evidence="3"/>
<dbReference type="CDD" id="cd09110">
    <property type="entry name" value="PLDc_CLS_1"/>
    <property type="match status" value="1"/>
</dbReference>
<feature type="region of interest" description="Disordered" evidence="1">
    <location>
        <begin position="1"/>
        <end position="26"/>
    </location>
</feature>
<dbReference type="CDD" id="cd09159">
    <property type="entry name" value="PLDc_ybhO_like_2"/>
    <property type="match status" value="1"/>
</dbReference>
<evidence type="ECO:0000256" key="1">
    <source>
        <dbReference type="SAM" id="MobiDB-lite"/>
    </source>
</evidence>
<dbReference type="PROSITE" id="PS50035">
    <property type="entry name" value="PLD"/>
    <property type="match status" value="2"/>
</dbReference>
<gene>
    <name evidence="3" type="ORF">FHS28_000407</name>
</gene>
<feature type="region of interest" description="Disordered" evidence="1">
    <location>
        <begin position="263"/>
        <end position="282"/>
    </location>
</feature>
<dbReference type="InterPro" id="IPR001736">
    <property type="entry name" value="PLipase_D/transphosphatidylase"/>
</dbReference>
<feature type="domain" description="PLD phosphodiesterase" evidence="2">
    <location>
        <begin position="423"/>
        <end position="450"/>
    </location>
</feature>
<dbReference type="Gene3D" id="3.30.870.10">
    <property type="entry name" value="Endonuclease Chain A"/>
    <property type="match status" value="2"/>
</dbReference>
<feature type="compositionally biased region" description="Basic and acidic residues" evidence="1">
    <location>
        <begin position="272"/>
        <end position="282"/>
    </location>
</feature>
<name>A0ABR6GLU6_9BURK</name>
<organism evidence="3 4">
    <name type="scientific">Roseateles terrae</name>
    <dbReference type="NCBI Taxonomy" id="431060"/>
    <lineage>
        <taxon>Bacteria</taxon>
        <taxon>Pseudomonadati</taxon>
        <taxon>Pseudomonadota</taxon>
        <taxon>Betaproteobacteria</taxon>
        <taxon>Burkholderiales</taxon>
        <taxon>Sphaerotilaceae</taxon>
        <taxon>Roseateles</taxon>
    </lineage>
</organism>
<dbReference type="InterPro" id="IPR025202">
    <property type="entry name" value="PLD-like_dom"/>
</dbReference>
<evidence type="ECO:0000313" key="4">
    <source>
        <dbReference type="Proteomes" id="UP000574369"/>
    </source>
</evidence>
<keyword evidence="4" id="KW-1185">Reference proteome</keyword>
<dbReference type="EMBL" id="JACHXO010000001">
    <property type="protein sequence ID" value="MBB3193042.1"/>
    <property type="molecule type" value="Genomic_DNA"/>
</dbReference>
<dbReference type="PANTHER" id="PTHR21248:SF22">
    <property type="entry name" value="PHOSPHOLIPASE D"/>
    <property type="match status" value="1"/>
</dbReference>
<dbReference type="SUPFAM" id="SSF56024">
    <property type="entry name" value="Phospholipase D/nuclease"/>
    <property type="match status" value="2"/>
</dbReference>
<dbReference type="PANTHER" id="PTHR21248">
    <property type="entry name" value="CARDIOLIPIN SYNTHASE"/>
    <property type="match status" value="1"/>
</dbReference>
<dbReference type="SMART" id="SM00155">
    <property type="entry name" value="PLDc"/>
    <property type="match status" value="2"/>
</dbReference>
<dbReference type="GO" id="GO:0016740">
    <property type="term" value="F:transferase activity"/>
    <property type="evidence" value="ECO:0007669"/>
    <property type="project" value="UniProtKB-KW"/>
</dbReference>
<dbReference type="RefSeq" id="WP_246409411.1">
    <property type="nucleotide sequence ID" value="NZ_JACHXO010000001.1"/>
</dbReference>
<proteinExistence type="predicted"/>
<evidence type="ECO:0000313" key="3">
    <source>
        <dbReference type="EMBL" id="MBB3193042.1"/>
    </source>
</evidence>
<keyword evidence="3" id="KW-0808">Transferase</keyword>
<evidence type="ECO:0000259" key="2">
    <source>
        <dbReference type="PROSITE" id="PS50035"/>
    </source>
</evidence>
<protein>
    <submittedName>
        <fullName evidence="3">Cardiolipin synthase</fullName>
        <ecNumber evidence="3">2.7.8.-</ecNumber>
    </submittedName>
</protein>
<sequence>MSAPHAPTLCADPTLPASGPPQRSRGWGVRGVCLPRPMTVLVSLLTAVAMSACATPAPPIQGPLPAPPASTPAMAKVASEVEVVGAKGTMGPQRREQAIRNAAAQGSPDLLKRHLAAMSAFGDVDLFANNDAKLLIDGPATFEAMFAAIQQAKTQILLESYIIEDAEVSRKLADLLVKRKQEGVQVAVIYDAIGSLSTQEAYFDGMRKAGIAVCAFNPVNPLKTRRYNDITERDHRKILVVDNAVGFTGGINISAVYSSGSGSFGGGKSRGRSADDDKAAKERGWRDTMIQVRGPAVQALHGMILQTWQHQACNGALQAVPAPTAAPGQQLMRIVPSTPQDKENRIYTLLLGSIRAAQKSVYLTMAYFAPGEDMVEALSGAARRGVDVQLILPSQSDFSPVMHAGRSHYERLLKAGVKIHELKDAVLHAKTAVVDGVVSTVGSSNMDWRSFVHNNEVNAVVLGEDFGTAMTRMFEKDREASRNIDLAAWEHRPLLQRSKEYFYSLLEHWW</sequence>
<dbReference type="Proteomes" id="UP000574369">
    <property type="component" value="Unassembled WGS sequence"/>
</dbReference>
<reference evidence="3 4" key="1">
    <citation type="submission" date="2020-08" db="EMBL/GenBank/DDBJ databases">
        <title>Genomic Encyclopedia of Type Strains, Phase III (KMG-III): the genomes of soil and plant-associated and newly described type strains.</title>
        <authorList>
            <person name="Whitman W."/>
        </authorList>
    </citation>
    <scope>NUCLEOTIDE SEQUENCE [LARGE SCALE GENOMIC DNA]</scope>
    <source>
        <strain evidence="3 4">CECT 7247</strain>
    </source>
</reference>
<comment type="caution">
    <text evidence="3">The sequence shown here is derived from an EMBL/GenBank/DDBJ whole genome shotgun (WGS) entry which is preliminary data.</text>
</comment>